<dbReference type="Proteomes" id="UP001163321">
    <property type="component" value="Chromosome 5"/>
</dbReference>
<gene>
    <name evidence="1" type="ORF">PsorP6_009014</name>
</gene>
<evidence type="ECO:0000313" key="1">
    <source>
        <dbReference type="EMBL" id="KAI9911785.1"/>
    </source>
</evidence>
<sequence>MELRTLQFQIYEDIFRRLFRFCHCTSRALDIVRRAHQRLHALLPVTPNNSIILSAFDKMRPKAADAPNLLQRRCDAAVIARGEDATTMNKRVGHWICMSFGKTNYRVGGTRGGADQFNWEDVKNDKYRENYLGHSVQAPVGRWQRGKDLTWYARANKSQRSEALQKELALAKQQDEDLMNEALGIAPKRRHVSGDGLTVSEMKELLKRGESERDGMNVERIEGLGAAPVEAAGFEIGQKRTLAERYKDQVASGKADTTYALPGTIADQMTESEINASQKKARKAEKEAKKLKKKEKKERKKEKKAKRNHVSGLDDEKDKQPRHSRKNANHFSRSRSRSRRTRALSDRSHSGSPGDRPRQRSLFTRAKRSHSRSFGRHHRQRIRTSRSPARRSRSR</sequence>
<reference evidence="1 2" key="1">
    <citation type="journal article" date="2022" name="bioRxiv">
        <title>The genome of the oomycete Peronosclerospora sorghi, a cosmopolitan pathogen of maize and sorghum, is inflated with dispersed pseudogenes.</title>
        <authorList>
            <person name="Fletcher K."/>
            <person name="Martin F."/>
            <person name="Isakeit T."/>
            <person name="Cavanaugh K."/>
            <person name="Magill C."/>
            <person name="Michelmore R."/>
        </authorList>
    </citation>
    <scope>NUCLEOTIDE SEQUENCE [LARGE SCALE GENOMIC DNA]</scope>
    <source>
        <strain evidence="1">P6</strain>
    </source>
</reference>
<evidence type="ECO:0000313" key="2">
    <source>
        <dbReference type="Proteomes" id="UP001163321"/>
    </source>
</evidence>
<accession>A0ACC0VYZ2</accession>
<keyword evidence="2" id="KW-1185">Reference proteome</keyword>
<proteinExistence type="predicted"/>
<protein>
    <submittedName>
        <fullName evidence="1">Uncharacterized protein</fullName>
    </submittedName>
</protein>
<name>A0ACC0VYZ2_9STRA</name>
<organism evidence="1 2">
    <name type="scientific">Peronosclerospora sorghi</name>
    <dbReference type="NCBI Taxonomy" id="230839"/>
    <lineage>
        <taxon>Eukaryota</taxon>
        <taxon>Sar</taxon>
        <taxon>Stramenopiles</taxon>
        <taxon>Oomycota</taxon>
        <taxon>Peronosporomycetes</taxon>
        <taxon>Peronosporales</taxon>
        <taxon>Peronosporaceae</taxon>
        <taxon>Peronosclerospora</taxon>
    </lineage>
</organism>
<dbReference type="EMBL" id="CM047584">
    <property type="protein sequence ID" value="KAI9911785.1"/>
    <property type="molecule type" value="Genomic_DNA"/>
</dbReference>
<comment type="caution">
    <text evidence="1">The sequence shown here is derived from an EMBL/GenBank/DDBJ whole genome shotgun (WGS) entry which is preliminary data.</text>
</comment>